<name>A0A3D8PTX7_9BACI</name>
<dbReference type="Proteomes" id="UP000257143">
    <property type="component" value="Unassembled WGS sequence"/>
</dbReference>
<protein>
    <submittedName>
        <fullName evidence="1">FbpB family small basic protein</fullName>
    </submittedName>
</protein>
<dbReference type="Pfam" id="PF13040">
    <property type="entry name" value="Fur_reg_FbpB"/>
    <property type="match status" value="1"/>
</dbReference>
<keyword evidence="2" id="KW-1185">Reference proteome</keyword>
<reference evidence="2" key="1">
    <citation type="submission" date="2017-11" db="EMBL/GenBank/DDBJ databases">
        <authorList>
            <person name="Zhu W."/>
        </authorList>
    </citation>
    <scope>NUCLEOTIDE SEQUENCE [LARGE SCALE GENOMIC DNA]</scope>
    <source>
        <strain evidence="2">CAU 1183</strain>
    </source>
</reference>
<evidence type="ECO:0000313" key="2">
    <source>
        <dbReference type="Proteomes" id="UP000257143"/>
    </source>
</evidence>
<proteinExistence type="predicted"/>
<dbReference type="AlphaFoldDB" id="A0A3D8PTX7"/>
<organism evidence="1 2">
    <name type="scientific">Oceanobacillus arenosus</name>
    <dbReference type="NCBI Taxonomy" id="1229153"/>
    <lineage>
        <taxon>Bacteria</taxon>
        <taxon>Bacillati</taxon>
        <taxon>Bacillota</taxon>
        <taxon>Bacilli</taxon>
        <taxon>Bacillales</taxon>
        <taxon>Bacillaceae</taxon>
        <taxon>Oceanobacillus</taxon>
    </lineage>
</organism>
<evidence type="ECO:0000313" key="1">
    <source>
        <dbReference type="EMBL" id="RDW19576.1"/>
    </source>
</evidence>
<comment type="caution">
    <text evidence="1">The sequence shown here is derived from an EMBL/GenBank/DDBJ whole genome shotgun (WGS) entry which is preliminary data.</text>
</comment>
<dbReference type="EMBL" id="PIOC01000012">
    <property type="protein sequence ID" value="RDW19576.1"/>
    <property type="molecule type" value="Genomic_DNA"/>
</dbReference>
<accession>A0A3D8PTX7</accession>
<sequence>MSLKKKTTFAELVQENRRQILQDRLLLDKIEQNLEMRMHQSLKVNEN</sequence>
<dbReference type="InterPro" id="IPR025004">
    <property type="entry name" value="SenN/SenS"/>
</dbReference>
<gene>
    <name evidence="1" type="ORF">CWR48_07595</name>
</gene>